<dbReference type="InterPro" id="IPR000177">
    <property type="entry name" value="Apple"/>
</dbReference>
<dbReference type="PRINTS" id="PR00723">
    <property type="entry name" value="SUBTILISIN"/>
</dbReference>
<dbReference type="InterPro" id="IPR036852">
    <property type="entry name" value="Peptidase_S8/S53_dom_sf"/>
</dbReference>
<evidence type="ECO:0000256" key="3">
    <source>
        <dbReference type="ARBA" id="ARBA00022737"/>
    </source>
</evidence>
<sequence>MKVTAAVLSIATAKAKVSVDVLRSLEVSDTTDVLIGFVGPNLDSVQEAAPHDRRQAVFDRLTAHSVKMKTESATVLDSGNCKHYWIASAAVCRGLTKAQVEEVSRLPAVKTIQTPDDVHLISPIVKEGSSIQGDVNSTVPQWGISTIGAPAIWKYFKGKGVVVGSIDTGAEYRHEAIKNNWRSNKGWFNPYNRTAIEFPVDSAQHGTHTIGTMVGGNGIGVAPEAQWISCMGLYINSGSSEALMECGQFMLCPTRLDGTHPECKLGADVINNSWGSNRGYNPVYEDMISSWRAAGITPVFSNGNSGPACATTGNPGMYSRVISVGAIGSYENDPTQLAFFSSKGVVHYTDYQNKTVTLVKPDISAPGFYTRSADALKLDGYLEMAGTSMAAPHIAGVVALLKSAQSDLTYDEIYNYLTKTADRDEVLKPEPEFWYFKNGTVRAPGAPNCNGTSDASWPNNRYGFGRVNVGTILRDGKLNDTPTKVPTTVAPTPQPTSAPTTTPCPTSITPKPTSAPTTTPCPTSITPKPTSAPTTTPCPTSITPKPTTTMATPAPTTVKPSVCEKAVDGIDYFGNDIKSTQRQNHEDCCDDCSKTLGCVAYVWTPWNDGTCFLKWKAGATAPYWGAKAAKVKNPVGSCEKPQPNTDYYGNDIARIPADAEDCCSLCLTNDNCAGYSHYHGICYLKSKLSSATAKDGVTSAARMK</sequence>
<evidence type="ECO:0000313" key="12">
    <source>
        <dbReference type="EMBL" id="RHY25014.1"/>
    </source>
</evidence>
<evidence type="ECO:0000256" key="8">
    <source>
        <dbReference type="ARBA" id="ARBA00023619"/>
    </source>
</evidence>
<dbReference type="Pfam" id="PF14295">
    <property type="entry name" value="PAN_4"/>
    <property type="match status" value="2"/>
</dbReference>
<dbReference type="AlphaFoldDB" id="A0A3R7CVB0"/>
<name>A0A3R7CVB0_9STRA</name>
<proteinExistence type="inferred from homology"/>
<dbReference type="SMART" id="SM00223">
    <property type="entry name" value="APPLE"/>
    <property type="match status" value="2"/>
</dbReference>
<keyword evidence="13" id="KW-1185">Reference proteome</keyword>
<dbReference type="InterPro" id="IPR003609">
    <property type="entry name" value="Pan_app"/>
</dbReference>
<evidence type="ECO:0000256" key="1">
    <source>
        <dbReference type="ARBA" id="ARBA00011073"/>
    </source>
</evidence>
<dbReference type="Proteomes" id="UP000285060">
    <property type="component" value="Unassembled WGS sequence"/>
</dbReference>
<reference evidence="12 13" key="1">
    <citation type="submission" date="2018-08" db="EMBL/GenBank/DDBJ databases">
        <title>Aphanomyces genome sequencing and annotation.</title>
        <authorList>
            <person name="Minardi D."/>
            <person name="Oidtmann B."/>
            <person name="Van Der Giezen M."/>
            <person name="Studholme D.J."/>
        </authorList>
    </citation>
    <scope>NUCLEOTIDE SEQUENCE [LARGE SCALE GENOMIC DNA]</scope>
    <source>
        <strain evidence="12 13">NJM0002</strain>
    </source>
</reference>
<dbReference type="PROSITE" id="PS51892">
    <property type="entry name" value="SUBTILASE"/>
    <property type="match status" value="1"/>
</dbReference>
<feature type="domain" description="Apple" evidence="11">
    <location>
        <begin position="563"/>
        <end position="638"/>
    </location>
</feature>
<evidence type="ECO:0000256" key="2">
    <source>
        <dbReference type="ARBA" id="ARBA00022670"/>
    </source>
</evidence>
<accession>A0A3R7CVB0</accession>
<evidence type="ECO:0000256" key="5">
    <source>
        <dbReference type="ARBA" id="ARBA00022825"/>
    </source>
</evidence>
<dbReference type="GO" id="GO:0004252">
    <property type="term" value="F:serine-type endopeptidase activity"/>
    <property type="evidence" value="ECO:0007669"/>
    <property type="project" value="UniProtKB-UniRule"/>
</dbReference>
<gene>
    <name evidence="12" type="ORF">DYB32_008555</name>
</gene>
<evidence type="ECO:0000259" key="11">
    <source>
        <dbReference type="SMART" id="SM00223"/>
    </source>
</evidence>
<dbReference type="PANTHER" id="PTHR43806:SF67">
    <property type="entry name" value="EGF-LIKE DOMAIN-CONTAINING PROTEIN"/>
    <property type="match status" value="1"/>
</dbReference>
<feature type="domain" description="Apple" evidence="11">
    <location>
        <begin position="641"/>
        <end position="700"/>
    </location>
</feature>
<keyword evidence="6" id="KW-1015">Disulfide bond</keyword>
<keyword evidence="4 9" id="KW-0378">Hydrolase</keyword>
<dbReference type="GO" id="GO:0006508">
    <property type="term" value="P:proteolysis"/>
    <property type="evidence" value="ECO:0007669"/>
    <property type="project" value="UniProtKB-KW"/>
</dbReference>
<comment type="caution">
    <text evidence="12">The sequence shown here is derived from an EMBL/GenBank/DDBJ whole genome shotgun (WGS) entry which is preliminary data.</text>
</comment>
<evidence type="ECO:0000256" key="7">
    <source>
        <dbReference type="ARBA" id="ARBA00023529"/>
    </source>
</evidence>
<evidence type="ECO:0000256" key="4">
    <source>
        <dbReference type="ARBA" id="ARBA00022801"/>
    </source>
</evidence>
<organism evidence="12 13">
    <name type="scientific">Aphanomyces invadans</name>
    <dbReference type="NCBI Taxonomy" id="157072"/>
    <lineage>
        <taxon>Eukaryota</taxon>
        <taxon>Sar</taxon>
        <taxon>Stramenopiles</taxon>
        <taxon>Oomycota</taxon>
        <taxon>Saprolegniomycetes</taxon>
        <taxon>Saprolegniales</taxon>
        <taxon>Verrucalvaceae</taxon>
        <taxon>Aphanomyces</taxon>
    </lineage>
</organism>
<evidence type="ECO:0000256" key="10">
    <source>
        <dbReference type="SAM" id="MobiDB-lite"/>
    </source>
</evidence>
<dbReference type="Gene3D" id="3.50.4.10">
    <property type="entry name" value="Hepatocyte Growth Factor"/>
    <property type="match status" value="2"/>
</dbReference>
<dbReference type="EC" id="3.4.21.62" evidence="8"/>
<dbReference type="PANTHER" id="PTHR43806">
    <property type="entry name" value="PEPTIDASE S8"/>
    <property type="match status" value="1"/>
</dbReference>
<dbReference type="GO" id="GO:0005576">
    <property type="term" value="C:extracellular region"/>
    <property type="evidence" value="ECO:0007669"/>
    <property type="project" value="InterPro"/>
</dbReference>
<dbReference type="CDD" id="cd01100">
    <property type="entry name" value="APPLE_Factor_XI_like"/>
    <property type="match status" value="2"/>
</dbReference>
<dbReference type="Pfam" id="PF00082">
    <property type="entry name" value="Peptidase_S8"/>
    <property type="match status" value="1"/>
</dbReference>
<dbReference type="EMBL" id="QUSY01001421">
    <property type="protein sequence ID" value="RHY25014.1"/>
    <property type="molecule type" value="Genomic_DNA"/>
</dbReference>
<feature type="compositionally biased region" description="Low complexity" evidence="10">
    <location>
        <begin position="481"/>
        <end position="556"/>
    </location>
</feature>
<dbReference type="InterPro" id="IPR050131">
    <property type="entry name" value="Peptidase_S8_subtilisin-like"/>
</dbReference>
<feature type="active site" description="Charge relay system" evidence="9">
    <location>
        <position position="167"/>
    </location>
</feature>
<feature type="active site" description="Charge relay system" evidence="9">
    <location>
        <position position="205"/>
    </location>
</feature>
<feature type="region of interest" description="Disordered" evidence="10">
    <location>
        <begin position="476"/>
        <end position="556"/>
    </location>
</feature>
<evidence type="ECO:0000256" key="6">
    <source>
        <dbReference type="ARBA" id="ARBA00023157"/>
    </source>
</evidence>
<dbReference type="InterPro" id="IPR023828">
    <property type="entry name" value="Peptidase_S8_Ser-AS"/>
</dbReference>
<dbReference type="Gene3D" id="3.40.50.200">
    <property type="entry name" value="Peptidase S8/S53 domain"/>
    <property type="match status" value="1"/>
</dbReference>
<dbReference type="SUPFAM" id="SSF52743">
    <property type="entry name" value="Subtilisin-like"/>
    <property type="match status" value="1"/>
</dbReference>
<keyword evidence="3" id="KW-0677">Repeat</keyword>
<keyword evidence="2 9" id="KW-0645">Protease</keyword>
<comment type="catalytic activity">
    <reaction evidence="7">
        <text>Hydrolysis of proteins with broad specificity for peptide bonds, and a preference for a large uncharged residue in P1. Hydrolyzes peptide amides.</text>
        <dbReference type="EC" id="3.4.21.62"/>
    </reaction>
</comment>
<feature type="active site" description="Charge relay system" evidence="9">
    <location>
        <position position="388"/>
    </location>
</feature>
<dbReference type="InterPro" id="IPR000209">
    <property type="entry name" value="Peptidase_S8/S53_dom"/>
</dbReference>
<dbReference type="PROSITE" id="PS00138">
    <property type="entry name" value="SUBTILASE_SER"/>
    <property type="match status" value="1"/>
</dbReference>
<protein>
    <recommendedName>
        <fullName evidence="8">subtilisin</fullName>
        <ecNumber evidence="8">3.4.21.62</ecNumber>
    </recommendedName>
</protein>
<dbReference type="VEuPathDB" id="FungiDB:H310_09512"/>
<comment type="similarity">
    <text evidence="1 9">Belongs to the peptidase S8 family.</text>
</comment>
<keyword evidence="5 9" id="KW-0720">Serine protease</keyword>
<evidence type="ECO:0000313" key="13">
    <source>
        <dbReference type="Proteomes" id="UP000285060"/>
    </source>
</evidence>
<dbReference type="InterPro" id="IPR015500">
    <property type="entry name" value="Peptidase_S8_subtilisin-rel"/>
</dbReference>
<evidence type="ECO:0000256" key="9">
    <source>
        <dbReference type="PROSITE-ProRule" id="PRU01240"/>
    </source>
</evidence>